<dbReference type="Pfam" id="PF00481">
    <property type="entry name" value="PP2C"/>
    <property type="match status" value="1"/>
</dbReference>
<dbReference type="InterPro" id="IPR001932">
    <property type="entry name" value="PPM-type_phosphatase-like_dom"/>
</dbReference>
<evidence type="ECO:0000259" key="1">
    <source>
        <dbReference type="Pfam" id="PF00481"/>
    </source>
</evidence>
<protein>
    <submittedName>
        <fullName evidence="2">Protein phosphatase 2C and cyclic nucleotide-binding/kinase domain-containing protein-like</fullName>
    </submittedName>
</protein>
<dbReference type="KEGG" id="nta:107772285"/>
<dbReference type="RefSeq" id="XP_016447266.1">
    <property type="nucleotide sequence ID" value="XM_016591780.1"/>
</dbReference>
<sequence>MYPGTAFTRSIGDSVAETIGVVPNPEIVVLELTSNHPFFVIASDGVFEFLSSQTVVDMRSLSIALSICALIHRR</sequence>
<gene>
    <name evidence="2" type="primary">LOC107772285</name>
</gene>
<accession>A0A1S3Y517</accession>
<dbReference type="STRING" id="4097.A0A1S3Y517"/>
<name>A0A1S3Y517_TOBAC</name>
<dbReference type="OrthoDB" id="10264738at2759"/>
<dbReference type="AlphaFoldDB" id="A0A1S3Y517"/>
<evidence type="ECO:0000313" key="2">
    <source>
        <dbReference type="RefSeq" id="XP_016447266.1"/>
    </source>
</evidence>
<proteinExistence type="predicted"/>
<dbReference type="PaxDb" id="4097-A0A1S3Y517"/>
<dbReference type="Gene3D" id="3.60.40.10">
    <property type="entry name" value="PPM-type phosphatase domain"/>
    <property type="match status" value="1"/>
</dbReference>
<feature type="domain" description="PPM-type phosphatase" evidence="1">
    <location>
        <begin position="6"/>
        <end position="58"/>
    </location>
</feature>
<reference evidence="2" key="1">
    <citation type="submission" date="2025-08" db="UniProtKB">
        <authorList>
            <consortium name="RefSeq"/>
        </authorList>
    </citation>
    <scope>IDENTIFICATION</scope>
</reference>
<dbReference type="InterPro" id="IPR036457">
    <property type="entry name" value="PPM-type-like_dom_sf"/>
</dbReference>
<organism evidence="2">
    <name type="scientific">Nicotiana tabacum</name>
    <name type="common">Common tobacco</name>
    <dbReference type="NCBI Taxonomy" id="4097"/>
    <lineage>
        <taxon>Eukaryota</taxon>
        <taxon>Viridiplantae</taxon>
        <taxon>Streptophyta</taxon>
        <taxon>Embryophyta</taxon>
        <taxon>Tracheophyta</taxon>
        <taxon>Spermatophyta</taxon>
        <taxon>Magnoliopsida</taxon>
        <taxon>eudicotyledons</taxon>
        <taxon>Gunneridae</taxon>
        <taxon>Pentapetalae</taxon>
        <taxon>asterids</taxon>
        <taxon>lamiids</taxon>
        <taxon>Solanales</taxon>
        <taxon>Solanaceae</taxon>
        <taxon>Nicotianoideae</taxon>
        <taxon>Nicotianeae</taxon>
        <taxon>Nicotiana</taxon>
    </lineage>
</organism>
<dbReference type="SUPFAM" id="SSF81606">
    <property type="entry name" value="PP2C-like"/>
    <property type="match status" value="1"/>
</dbReference>